<dbReference type="GO" id="GO:0033214">
    <property type="term" value="P:siderophore-iron import into cell"/>
    <property type="evidence" value="ECO:0007669"/>
    <property type="project" value="TreeGrafter"/>
</dbReference>
<evidence type="ECO:0000256" key="5">
    <source>
        <dbReference type="ARBA" id="ARBA00022692"/>
    </source>
</evidence>
<dbReference type="InterPro" id="IPR037294">
    <property type="entry name" value="ABC_BtuC-like"/>
</dbReference>
<accession>A0A221K658</accession>
<evidence type="ECO:0000256" key="7">
    <source>
        <dbReference type="ARBA" id="ARBA00023136"/>
    </source>
</evidence>
<dbReference type="OrthoDB" id="9811975at2"/>
<proteinExistence type="inferred from homology"/>
<feature type="transmembrane region" description="Helical" evidence="8">
    <location>
        <begin position="180"/>
        <end position="200"/>
    </location>
</feature>
<feature type="transmembrane region" description="Helical" evidence="8">
    <location>
        <begin position="56"/>
        <end position="76"/>
    </location>
</feature>
<feature type="transmembrane region" description="Helical" evidence="8">
    <location>
        <begin position="83"/>
        <end position="103"/>
    </location>
</feature>
<keyword evidence="7 8" id="KW-0472">Membrane</keyword>
<geneLocation type="plasmid" evidence="9 10">
    <name>pSMR1-1</name>
</geneLocation>
<dbReference type="EMBL" id="CP022416">
    <property type="protein sequence ID" value="ASM74488.1"/>
    <property type="molecule type" value="Genomic_DNA"/>
</dbReference>
<dbReference type="GO" id="GO:0022857">
    <property type="term" value="F:transmembrane transporter activity"/>
    <property type="evidence" value="ECO:0007669"/>
    <property type="project" value="InterPro"/>
</dbReference>
<dbReference type="Pfam" id="PF01032">
    <property type="entry name" value="FecCD"/>
    <property type="match status" value="1"/>
</dbReference>
<keyword evidence="9" id="KW-0614">Plasmid</keyword>
<keyword evidence="6 8" id="KW-1133">Transmembrane helix</keyword>
<evidence type="ECO:0000313" key="9">
    <source>
        <dbReference type="EMBL" id="ASM74488.1"/>
    </source>
</evidence>
<dbReference type="GO" id="GO:0005886">
    <property type="term" value="C:plasma membrane"/>
    <property type="evidence" value="ECO:0007669"/>
    <property type="project" value="UniProtKB-SubCell"/>
</dbReference>
<comment type="subcellular location">
    <subcellularLocation>
        <location evidence="1">Cell membrane</location>
        <topology evidence="1">Multi-pass membrane protein</topology>
    </subcellularLocation>
</comment>
<dbReference type="Proteomes" id="UP000199754">
    <property type="component" value="Plasmid pSMR1-1"/>
</dbReference>
<evidence type="ECO:0000256" key="2">
    <source>
        <dbReference type="ARBA" id="ARBA00007935"/>
    </source>
</evidence>
<organism evidence="9 10">
    <name type="scientific">Pseudosulfitobacter pseudonitzschiae</name>
    <dbReference type="NCBI Taxonomy" id="1402135"/>
    <lineage>
        <taxon>Bacteria</taxon>
        <taxon>Pseudomonadati</taxon>
        <taxon>Pseudomonadota</taxon>
        <taxon>Alphaproteobacteria</taxon>
        <taxon>Rhodobacterales</taxon>
        <taxon>Roseobacteraceae</taxon>
        <taxon>Pseudosulfitobacter</taxon>
    </lineage>
</organism>
<reference evidence="9 10" key="1">
    <citation type="submission" date="2017-07" db="EMBL/GenBank/DDBJ databases">
        <title>Genome Sequence of Sulfitobacter pseudonitzschiae Strain SMR1 Isolated from a culture of the Diatom Skeletonema marinoi.</title>
        <authorList>
            <person name="Topel M."/>
            <person name="Pinder M.I.M."/>
            <person name="Johansson O.N."/>
            <person name="Kourtchenko O."/>
            <person name="Godhe A."/>
            <person name="Clarke A.K."/>
        </authorList>
    </citation>
    <scope>NUCLEOTIDE SEQUENCE [LARGE SCALE GENOMIC DNA]</scope>
    <source>
        <strain evidence="9 10">SMR1</strain>
        <plasmid evidence="9 10">pSMR1-1</plasmid>
    </source>
</reference>
<evidence type="ECO:0000313" key="10">
    <source>
        <dbReference type="Proteomes" id="UP000199754"/>
    </source>
</evidence>
<protein>
    <submittedName>
        <fullName evidence="9">Ferric enterobactin transport system permease protein FepD</fullName>
    </submittedName>
</protein>
<keyword evidence="3" id="KW-0813">Transport</keyword>
<feature type="transmembrane region" description="Helical" evidence="8">
    <location>
        <begin position="290"/>
        <end position="315"/>
    </location>
</feature>
<comment type="similarity">
    <text evidence="2">Belongs to the binding-protein-dependent transport system permease family. FecCD subfamily.</text>
</comment>
<dbReference type="RefSeq" id="WP_157729046.1">
    <property type="nucleotide sequence ID" value="NZ_CP022416.1"/>
</dbReference>
<dbReference type="InterPro" id="IPR000522">
    <property type="entry name" value="ABC_transptr_permease_BtuC"/>
</dbReference>
<evidence type="ECO:0000256" key="8">
    <source>
        <dbReference type="SAM" id="Phobius"/>
    </source>
</evidence>
<keyword evidence="5 8" id="KW-0812">Transmembrane</keyword>
<keyword evidence="10" id="KW-1185">Reference proteome</keyword>
<feature type="transmembrane region" description="Helical" evidence="8">
    <location>
        <begin position="266"/>
        <end position="284"/>
    </location>
</feature>
<dbReference type="PANTHER" id="PTHR30472">
    <property type="entry name" value="FERRIC ENTEROBACTIN TRANSPORT SYSTEM PERMEASE PROTEIN"/>
    <property type="match status" value="1"/>
</dbReference>
<dbReference type="PANTHER" id="PTHR30472:SF1">
    <property type="entry name" value="FE(3+) DICITRATE TRANSPORT SYSTEM PERMEASE PROTEIN FECC-RELATED"/>
    <property type="match status" value="1"/>
</dbReference>
<evidence type="ECO:0000256" key="4">
    <source>
        <dbReference type="ARBA" id="ARBA00022475"/>
    </source>
</evidence>
<gene>
    <name evidence="9" type="primary">fepD</name>
    <name evidence="9" type="ORF">SULPSESMR1_04792</name>
</gene>
<dbReference type="AlphaFoldDB" id="A0A221K658"/>
<feature type="transmembrane region" description="Helical" evidence="8">
    <location>
        <begin position="109"/>
        <end position="132"/>
    </location>
</feature>
<evidence type="ECO:0000256" key="1">
    <source>
        <dbReference type="ARBA" id="ARBA00004651"/>
    </source>
</evidence>
<dbReference type="SUPFAM" id="SSF81345">
    <property type="entry name" value="ABC transporter involved in vitamin B12 uptake, BtuC"/>
    <property type="match status" value="1"/>
</dbReference>
<dbReference type="Gene3D" id="1.10.3470.10">
    <property type="entry name" value="ABC transporter involved in vitamin B12 uptake, BtuC"/>
    <property type="match status" value="1"/>
</dbReference>
<dbReference type="KEGG" id="spse:SULPSESMR1_04792"/>
<feature type="transmembrane region" description="Helical" evidence="8">
    <location>
        <begin position="139"/>
        <end position="160"/>
    </location>
</feature>
<sequence length="323" mass="32298">MRITLTCGLLLLCLASLLFGARPDVGLPELGLWLRGANPKDAATIVLHEMRLPRTLVAVLAGGALGVAGTTIQALARNPLADPGLLGLNAGAAFAIVVTVYVLGPLPAVALAVPAAVGAGIAALCVTSIGAMSSNPVTLVLAGAALTALLNAALRGLILLDPLALDAYRHWALGAVDQTGFATLAVGACCALTGLALALLVARWLDVLALGSDTALALGARVGRIRLAGLLATTLLSAAAVMVAGPIAFIGLLAPHMARMTGAARNSAIMMRAGICGAALLLVADIAGRLVFPGLVIEAGLGVTLIGGPAMVWLVRRQAQGLK</sequence>
<keyword evidence="4" id="KW-1003">Cell membrane</keyword>
<evidence type="ECO:0000256" key="6">
    <source>
        <dbReference type="ARBA" id="ARBA00022989"/>
    </source>
</evidence>
<feature type="transmembrane region" description="Helical" evidence="8">
    <location>
        <begin position="230"/>
        <end position="254"/>
    </location>
</feature>
<name>A0A221K658_9RHOB</name>
<evidence type="ECO:0000256" key="3">
    <source>
        <dbReference type="ARBA" id="ARBA00022448"/>
    </source>
</evidence>